<feature type="compositionally biased region" description="Acidic residues" evidence="13">
    <location>
        <begin position="320"/>
        <end position="332"/>
    </location>
</feature>
<gene>
    <name evidence="15" type="ORF">N7492_005192</name>
</gene>
<keyword evidence="3 12" id="KW-0479">Metal-binding</keyword>
<keyword evidence="16" id="KW-1185">Reference proteome</keyword>
<keyword evidence="8 12" id="KW-0539">Nucleus</keyword>
<evidence type="ECO:0000256" key="6">
    <source>
        <dbReference type="ARBA" id="ARBA00022833"/>
    </source>
</evidence>
<evidence type="ECO:0000259" key="14">
    <source>
        <dbReference type="PROSITE" id="PS51479"/>
    </source>
</evidence>
<dbReference type="EMBL" id="JAPQKO010000003">
    <property type="protein sequence ID" value="KAJ5172599.1"/>
    <property type="molecule type" value="Genomic_DNA"/>
</dbReference>
<protein>
    <recommendedName>
        <fullName evidence="12">RNA polymerase II subunit B1 CTD phosphatase RPAP2 homolog</fullName>
        <ecNumber evidence="12">3.1.3.16</ecNumber>
    </recommendedName>
</protein>
<dbReference type="PANTHER" id="PTHR14732:SF0">
    <property type="entry name" value="RNA POLYMERASE II SUBUNIT B1 CTD PHOSPHATASE RPAP2-RELATED"/>
    <property type="match status" value="1"/>
</dbReference>
<feature type="domain" description="RTR1-type" evidence="14">
    <location>
        <begin position="105"/>
        <end position="202"/>
    </location>
</feature>
<comment type="caution">
    <text evidence="15">The sequence shown here is derived from an EMBL/GenBank/DDBJ whole genome shotgun (WGS) entry which is preliminary data.</text>
</comment>
<dbReference type="EC" id="3.1.3.16" evidence="12"/>
<evidence type="ECO:0000256" key="11">
    <source>
        <dbReference type="PROSITE-ProRule" id="PRU00812"/>
    </source>
</evidence>
<dbReference type="InterPro" id="IPR039693">
    <property type="entry name" value="Rtr1/RPAP2"/>
</dbReference>
<evidence type="ECO:0000256" key="10">
    <source>
        <dbReference type="ARBA" id="ARBA00048336"/>
    </source>
</evidence>
<dbReference type="PANTHER" id="PTHR14732">
    <property type="entry name" value="RNA POLYMERASE II SUBUNIT B1 CTD PHOSPHATASE RPAP2-RELATED"/>
    <property type="match status" value="1"/>
</dbReference>
<dbReference type="Gene3D" id="1.25.40.820">
    <property type="match status" value="1"/>
</dbReference>
<evidence type="ECO:0000256" key="3">
    <source>
        <dbReference type="ARBA" id="ARBA00022723"/>
    </source>
</evidence>
<comment type="function">
    <text evidence="12">Putative RNA polymerase II subunit B1 C-terminal domain (CTD) phosphatase involved in RNA polymerase II transcription regulation.</text>
</comment>
<name>A0A9W9LQR4_9EURO</name>
<dbReference type="PROSITE" id="PS51479">
    <property type="entry name" value="ZF_RTR1"/>
    <property type="match status" value="1"/>
</dbReference>
<organism evidence="15 16">
    <name type="scientific">Penicillium capsulatum</name>
    <dbReference type="NCBI Taxonomy" id="69766"/>
    <lineage>
        <taxon>Eukaryota</taxon>
        <taxon>Fungi</taxon>
        <taxon>Dikarya</taxon>
        <taxon>Ascomycota</taxon>
        <taxon>Pezizomycotina</taxon>
        <taxon>Eurotiomycetes</taxon>
        <taxon>Eurotiomycetidae</taxon>
        <taxon>Eurotiales</taxon>
        <taxon>Aspergillaceae</taxon>
        <taxon>Penicillium</taxon>
    </lineage>
</organism>
<feature type="compositionally biased region" description="Basic and acidic residues" evidence="13">
    <location>
        <begin position="306"/>
        <end position="319"/>
    </location>
</feature>
<sequence>MATQQGPSKSPLKTSLPTAYAAVNAEQPTSSSLASREDQNKYLEGRPKATAHHLDIALQHAHQIQAQKDAENMILDRTIELLEIPASPSADPTAPSVEDEETFKSALAPFRPTDYDNLISERNIEGLCGYGLCPRANRKAASGTGQAFRFKFGAKGSGPGGRGRSMDIVPQENLEKWCSDECAERALFIRVQLAEKPVWERRADDAHTIHILLLHEARDASKQPKAEGSASASRGKGVATDEDKVRPGNSQRSRDLALERGDIKLPIRGGRVDVQIKEKERATEAPPTAPQQQPGDATGGSIEGHVPQDRRDKQSADHDDHDDDDADLLDQI</sequence>
<evidence type="ECO:0000256" key="12">
    <source>
        <dbReference type="RuleBase" id="RU367080"/>
    </source>
</evidence>
<dbReference type="InterPro" id="IPR038534">
    <property type="entry name" value="Rtr1/RPAP2_sf"/>
</dbReference>
<dbReference type="AlphaFoldDB" id="A0A9W9LQR4"/>
<evidence type="ECO:0000313" key="16">
    <source>
        <dbReference type="Proteomes" id="UP001146351"/>
    </source>
</evidence>
<evidence type="ECO:0000256" key="8">
    <source>
        <dbReference type="ARBA" id="ARBA00023242"/>
    </source>
</evidence>
<comment type="subcellular location">
    <subcellularLocation>
        <location evidence="1 12">Nucleus</location>
    </subcellularLocation>
</comment>
<dbReference type="InterPro" id="IPR007308">
    <property type="entry name" value="Rtr1/RPAP2_dom"/>
</dbReference>
<evidence type="ECO:0000256" key="9">
    <source>
        <dbReference type="ARBA" id="ARBA00047761"/>
    </source>
</evidence>
<feature type="compositionally biased region" description="Low complexity" evidence="13">
    <location>
        <begin position="284"/>
        <end position="296"/>
    </location>
</feature>
<keyword evidence="4 12" id="KW-0863">Zinc-finger</keyword>
<evidence type="ECO:0000256" key="13">
    <source>
        <dbReference type="SAM" id="MobiDB-lite"/>
    </source>
</evidence>
<keyword evidence="7 12" id="KW-0904">Protein phosphatase</keyword>
<dbReference type="OrthoDB" id="2590500at2759"/>
<dbReference type="GO" id="GO:0005737">
    <property type="term" value="C:cytoplasm"/>
    <property type="evidence" value="ECO:0007669"/>
    <property type="project" value="TreeGrafter"/>
</dbReference>
<evidence type="ECO:0000313" key="15">
    <source>
        <dbReference type="EMBL" id="KAJ5172599.1"/>
    </source>
</evidence>
<comment type="catalytic activity">
    <reaction evidence="10 12">
        <text>O-phospho-L-threonyl-[protein] + H2O = L-threonyl-[protein] + phosphate</text>
        <dbReference type="Rhea" id="RHEA:47004"/>
        <dbReference type="Rhea" id="RHEA-COMP:11060"/>
        <dbReference type="Rhea" id="RHEA-COMP:11605"/>
        <dbReference type="ChEBI" id="CHEBI:15377"/>
        <dbReference type="ChEBI" id="CHEBI:30013"/>
        <dbReference type="ChEBI" id="CHEBI:43474"/>
        <dbReference type="ChEBI" id="CHEBI:61977"/>
        <dbReference type="EC" id="3.1.3.16"/>
    </reaction>
</comment>
<keyword evidence="5 12" id="KW-0378">Hydrolase</keyword>
<dbReference type="GO" id="GO:0008420">
    <property type="term" value="F:RNA polymerase II CTD heptapeptide repeat phosphatase activity"/>
    <property type="evidence" value="ECO:0007669"/>
    <property type="project" value="UniProtKB-UniRule"/>
</dbReference>
<dbReference type="Pfam" id="PF04181">
    <property type="entry name" value="RPAP2_Rtr1"/>
    <property type="match status" value="1"/>
</dbReference>
<reference evidence="15" key="2">
    <citation type="journal article" date="2023" name="IMA Fungus">
        <title>Comparative genomic study of the Penicillium genus elucidates a diverse pangenome and 15 lateral gene transfer events.</title>
        <authorList>
            <person name="Petersen C."/>
            <person name="Sorensen T."/>
            <person name="Nielsen M.R."/>
            <person name="Sondergaard T.E."/>
            <person name="Sorensen J.L."/>
            <person name="Fitzpatrick D.A."/>
            <person name="Frisvad J.C."/>
            <person name="Nielsen K.L."/>
        </authorList>
    </citation>
    <scope>NUCLEOTIDE SEQUENCE</scope>
    <source>
        <strain evidence="15">IBT 21917</strain>
    </source>
</reference>
<keyword evidence="6 12" id="KW-0862">Zinc</keyword>
<evidence type="ECO:0000256" key="7">
    <source>
        <dbReference type="ARBA" id="ARBA00022912"/>
    </source>
</evidence>
<evidence type="ECO:0000256" key="2">
    <source>
        <dbReference type="ARBA" id="ARBA00005676"/>
    </source>
</evidence>
<reference evidence="15" key="1">
    <citation type="submission" date="2022-11" db="EMBL/GenBank/DDBJ databases">
        <authorList>
            <person name="Petersen C."/>
        </authorList>
    </citation>
    <scope>NUCLEOTIDE SEQUENCE</scope>
    <source>
        <strain evidence="15">IBT 21917</strain>
    </source>
</reference>
<dbReference type="Proteomes" id="UP001146351">
    <property type="component" value="Unassembled WGS sequence"/>
</dbReference>
<proteinExistence type="inferred from homology"/>
<evidence type="ECO:0000256" key="4">
    <source>
        <dbReference type="ARBA" id="ARBA00022771"/>
    </source>
</evidence>
<feature type="region of interest" description="Disordered" evidence="13">
    <location>
        <begin position="219"/>
        <end position="332"/>
    </location>
</feature>
<evidence type="ECO:0000256" key="1">
    <source>
        <dbReference type="ARBA" id="ARBA00004123"/>
    </source>
</evidence>
<comment type="catalytic activity">
    <reaction evidence="9 12">
        <text>O-phospho-L-seryl-[protein] + H2O = L-seryl-[protein] + phosphate</text>
        <dbReference type="Rhea" id="RHEA:20629"/>
        <dbReference type="Rhea" id="RHEA-COMP:9863"/>
        <dbReference type="Rhea" id="RHEA-COMP:11604"/>
        <dbReference type="ChEBI" id="CHEBI:15377"/>
        <dbReference type="ChEBI" id="CHEBI:29999"/>
        <dbReference type="ChEBI" id="CHEBI:43474"/>
        <dbReference type="ChEBI" id="CHEBI:83421"/>
        <dbReference type="EC" id="3.1.3.16"/>
    </reaction>
</comment>
<dbReference type="GO" id="GO:0005634">
    <property type="term" value="C:nucleus"/>
    <property type="evidence" value="ECO:0007669"/>
    <property type="project" value="UniProtKB-SubCell"/>
</dbReference>
<dbReference type="GO" id="GO:0008270">
    <property type="term" value="F:zinc ion binding"/>
    <property type="evidence" value="ECO:0007669"/>
    <property type="project" value="UniProtKB-KW"/>
</dbReference>
<evidence type="ECO:0000256" key="5">
    <source>
        <dbReference type="ARBA" id="ARBA00022801"/>
    </source>
</evidence>
<accession>A0A9W9LQR4</accession>
<comment type="similarity">
    <text evidence="2 11 12">Belongs to the RPAP2 family.</text>
</comment>
<feature type="compositionally biased region" description="Basic and acidic residues" evidence="13">
    <location>
        <begin position="239"/>
        <end position="283"/>
    </location>
</feature>
<dbReference type="GO" id="GO:0043175">
    <property type="term" value="F:RNA polymerase core enzyme binding"/>
    <property type="evidence" value="ECO:0007669"/>
    <property type="project" value="UniProtKB-UniRule"/>
</dbReference>